<keyword evidence="2" id="KW-0418">Kinase</keyword>
<sequence length="104" mass="12213">MKLPRWKQTVAVKNQKGVNLARQRYDQKQKQELRRQLHTHVSELRTSLLSEREVSKSFKKREEEEEDREYSTAVLSLSSSLQNANHHLSHAISGPTSLHLIRRL</sequence>
<gene>
    <name evidence="2" type="ORF">CCACVL1_01188</name>
</gene>
<protein>
    <submittedName>
        <fullName evidence="2">Serine/threonine-protein kinase SMG1-like protein</fullName>
    </submittedName>
</protein>
<accession>A0A1R3KLK4</accession>
<reference evidence="2 3" key="1">
    <citation type="submission" date="2013-09" db="EMBL/GenBank/DDBJ databases">
        <title>Corchorus capsularis genome sequencing.</title>
        <authorList>
            <person name="Alam M."/>
            <person name="Haque M.S."/>
            <person name="Islam M.S."/>
            <person name="Emdad E.M."/>
            <person name="Islam M.M."/>
            <person name="Ahmed B."/>
            <person name="Halim A."/>
            <person name="Hossen Q.M.M."/>
            <person name="Hossain M.Z."/>
            <person name="Ahmed R."/>
            <person name="Khan M.M."/>
            <person name="Islam R."/>
            <person name="Rashid M.M."/>
            <person name="Khan S.A."/>
            <person name="Rahman M.S."/>
            <person name="Alam M."/>
        </authorList>
    </citation>
    <scope>NUCLEOTIDE SEQUENCE [LARGE SCALE GENOMIC DNA]</scope>
    <source>
        <strain evidence="3">cv. CVL-1</strain>
        <tissue evidence="2">Whole seedling</tissue>
    </source>
</reference>
<evidence type="ECO:0000256" key="1">
    <source>
        <dbReference type="SAM" id="MobiDB-lite"/>
    </source>
</evidence>
<proteinExistence type="predicted"/>
<comment type="caution">
    <text evidence="2">The sequence shown here is derived from an EMBL/GenBank/DDBJ whole genome shotgun (WGS) entry which is preliminary data.</text>
</comment>
<keyword evidence="2" id="KW-0808">Transferase</keyword>
<dbReference type="EMBL" id="AWWV01004112">
    <property type="protein sequence ID" value="OMP07939.1"/>
    <property type="molecule type" value="Genomic_DNA"/>
</dbReference>
<organism evidence="2 3">
    <name type="scientific">Corchorus capsularis</name>
    <name type="common">Jute</name>
    <dbReference type="NCBI Taxonomy" id="210143"/>
    <lineage>
        <taxon>Eukaryota</taxon>
        <taxon>Viridiplantae</taxon>
        <taxon>Streptophyta</taxon>
        <taxon>Embryophyta</taxon>
        <taxon>Tracheophyta</taxon>
        <taxon>Spermatophyta</taxon>
        <taxon>Magnoliopsida</taxon>
        <taxon>eudicotyledons</taxon>
        <taxon>Gunneridae</taxon>
        <taxon>Pentapetalae</taxon>
        <taxon>rosids</taxon>
        <taxon>malvids</taxon>
        <taxon>Malvales</taxon>
        <taxon>Malvaceae</taxon>
        <taxon>Grewioideae</taxon>
        <taxon>Apeibeae</taxon>
        <taxon>Corchorus</taxon>
    </lineage>
</organism>
<dbReference type="Gramene" id="OMP07939">
    <property type="protein sequence ID" value="OMP07939"/>
    <property type="gene ID" value="CCACVL1_01188"/>
</dbReference>
<dbReference type="AlphaFoldDB" id="A0A1R3KLK4"/>
<evidence type="ECO:0000313" key="2">
    <source>
        <dbReference type="EMBL" id="OMP07939.1"/>
    </source>
</evidence>
<keyword evidence="3" id="KW-1185">Reference proteome</keyword>
<evidence type="ECO:0000313" key="3">
    <source>
        <dbReference type="Proteomes" id="UP000188268"/>
    </source>
</evidence>
<dbReference type="GO" id="GO:0016301">
    <property type="term" value="F:kinase activity"/>
    <property type="evidence" value="ECO:0007669"/>
    <property type="project" value="UniProtKB-KW"/>
</dbReference>
<dbReference type="Proteomes" id="UP000188268">
    <property type="component" value="Unassembled WGS sequence"/>
</dbReference>
<name>A0A1R3KLK4_COCAP</name>
<feature type="compositionally biased region" description="Basic and acidic residues" evidence="1">
    <location>
        <begin position="50"/>
        <end position="62"/>
    </location>
</feature>
<feature type="region of interest" description="Disordered" evidence="1">
    <location>
        <begin position="50"/>
        <end position="69"/>
    </location>
</feature>